<dbReference type="EMBL" id="JAEUAW010000006">
    <property type="protein sequence ID" value="MBW9093947.1"/>
    <property type="molecule type" value="Genomic_DNA"/>
</dbReference>
<keyword evidence="3" id="KW-1185">Reference proteome</keyword>
<evidence type="ECO:0000256" key="1">
    <source>
        <dbReference type="SAM" id="SignalP"/>
    </source>
</evidence>
<gene>
    <name evidence="2" type="ORF">JNB62_09660</name>
</gene>
<organism evidence="2 3">
    <name type="scientific">Microbacterium jejuense</name>
    <dbReference type="NCBI Taxonomy" id="1263637"/>
    <lineage>
        <taxon>Bacteria</taxon>
        <taxon>Bacillati</taxon>
        <taxon>Actinomycetota</taxon>
        <taxon>Actinomycetes</taxon>
        <taxon>Micrococcales</taxon>
        <taxon>Microbacteriaceae</taxon>
        <taxon>Microbacterium</taxon>
    </lineage>
</organism>
<comment type="caution">
    <text evidence="2">The sequence shown here is derived from an EMBL/GenBank/DDBJ whole genome shotgun (WGS) entry which is preliminary data.</text>
</comment>
<evidence type="ECO:0000313" key="3">
    <source>
        <dbReference type="Proteomes" id="UP001196843"/>
    </source>
</evidence>
<keyword evidence="1" id="KW-0732">Signal</keyword>
<dbReference type="RefSeq" id="WP_220300670.1">
    <property type="nucleotide sequence ID" value="NZ_JAEUAW010000006.1"/>
</dbReference>
<protein>
    <submittedName>
        <fullName evidence="2">Uncharacterized protein</fullName>
    </submittedName>
</protein>
<evidence type="ECO:0000313" key="2">
    <source>
        <dbReference type="EMBL" id="MBW9093947.1"/>
    </source>
</evidence>
<name>A0ABS7HLY1_9MICO</name>
<proteinExistence type="predicted"/>
<feature type="signal peptide" evidence="1">
    <location>
        <begin position="1"/>
        <end position="26"/>
    </location>
</feature>
<dbReference type="Proteomes" id="UP001196843">
    <property type="component" value="Unassembled WGS sequence"/>
</dbReference>
<dbReference type="PROSITE" id="PS51257">
    <property type="entry name" value="PROKAR_LIPOPROTEIN"/>
    <property type="match status" value="1"/>
</dbReference>
<sequence>MILRATTATLGLAAAALMLSGCLAPAPEPTPTPTAVFASEDEAFAAAEETYRAYVDAENARWADPHSEPAPDSFLIGEALEEQIEVNRQFREIGLRVVGENHIERVDRIRANSGTGETVLEVCIDATDSRVVDESNQDVTPANRAPQVLVRVEFVAVGDELAIEKSVTAREDGC</sequence>
<reference evidence="2 3" key="1">
    <citation type="journal article" date="2021" name="MBio">
        <title>Poor Competitiveness of Bradyrhizobium in Pigeon Pea Root Colonization in Indian Soils.</title>
        <authorList>
            <person name="Chalasani D."/>
            <person name="Basu A."/>
            <person name="Pullabhotla S.V.S.R.N."/>
            <person name="Jorrin B."/>
            <person name="Neal A.L."/>
            <person name="Poole P.S."/>
            <person name="Podile A.R."/>
            <person name="Tkacz A."/>
        </authorList>
    </citation>
    <scope>NUCLEOTIDE SEQUENCE [LARGE SCALE GENOMIC DNA]</scope>
    <source>
        <strain evidence="2 3">HU14</strain>
    </source>
</reference>
<feature type="chain" id="PRO_5045920803" evidence="1">
    <location>
        <begin position="27"/>
        <end position="174"/>
    </location>
</feature>
<accession>A0ABS7HLY1</accession>